<evidence type="ECO:0000313" key="2">
    <source>
        <dbReference type="Proteomes" id="UP000006135"/>
    </source>
</evidence>
<dbReference type="Proteomes" id="UP000006135">
    <property type="component" value="Chromosome"/>
</dbReference>
<dbReference type="EMBL" id="CP002573">
    <property type="protein sequence ID" value="AEK57423.1"/>
    <property type="molecule type" value="Genomic_DNA"/>
</dbReference>
<accession>F9ZLU1</accession>
<dbReference type="KEGG" id="acu:Atc_0774"/>
<organism evidence="1 2">
    <name type="scientific">Acidithiobacillus caldus (strain SM-1)</name>
    <dbReference type="NCBI Taxonomy" id="990288"/>
    <lineage>
        <taxon>Bacteria</taxon>
        <taxon>Pseudomonadati</taxon>
        <taxon>Pseudomonadota</taxon>
        <taxon>Acidithiobacillia</taxon>
        <taxon>Acidithiobacillales</taxon>
        <taxon>Acidithiobacillaceae</taxon>
        <taxon>Acidithiobacillus</taxon>
    </lineage>
</organism>
<name>F9ZLU1_ACICS</name>
<reference evidence="1 2" key="1">
    <citation type="journal article" date="2011" name="J. Genet. Genomics">
        <title>Unraveling the Acidithiobacillus caldus complete genome and its central metabolisms for carbon assimilation.</title>
        <authorList>
            <person name="You X.Y."/>
            <person name="Guo X."/>
            <person name="Zheng H.J."/>
            <person name="Zhang M.J."/>
            <person name="Liu L.J."/>
            <person name="Zhu Y.Q."/>
            <person name="Zhu B."/>
            <person name="Wang S.Y."/>
            <person name="Zhao G.P."/>
            <person name="Poetsch A."/>
            <person name="Jiang C.Y."/>
            <person name="Liu S.J."/>
        </authorList>
    </citation>
    <scope>NUCLEOTIDE SEQUENCE [LARGE SCALE GENOMIC DNA]</scope>
    <source>
        <strain evidence="1 2">SM-1</strain>
    </source>
</reference>
<sequence>MLMSDLFTGFCPALMGYPRTKSSSADRRFPPPLLSGFLRAGSTCPSIKPSSLQFGKRSRRNPALTSLSMPYGVVVGKDPIVLLPCHQCPDSAGHTRRQGDHRLVLTPTLHNGTDPSGSTVFLGPQVMNDRGSALYQESAQINIPALGNPQESGFPARTFLLGNQADPSGELSPIFENPSIINRGDHGGRGHGSDTWYGHKALNLCIGFGEFGYLLIILSKPIGQLPALIEQVSEQIAGNGRKRFQVYGMLQRLSQLCGPLRNHHAEFCQQTADLVTQGGQMEFGELLGAMQRQHRLLLGTFDGHETHSGSAGGFTDGLGIVGIVFADLSIWRDKLRGYEAYFMTRGLEEARPVMGPAAALHGNLARGELRKKLHQLISPQGVTQHHLAVSIHATQLKDILCQINS</sequence>
<evidence type="ECO:0000313" key="1">
    <source>
        <dbReference type="EMBL" id="AEK57423.1"/>
    </source>
</evidence>
<dbReference type="AlphaFoldDB" id="F9ZLU1"/>
<gene>
    <name evidence="1" type="ordered locus">Atc_0774</name>
</gene>
<dbReference type="HOGENOM" id="CLU_679029_0_0_6"/>
<proteinExistence type="predicted"/>
<keyword evidence="2" id="KW-1185">Reference proteome</keyword>
<protein>
    <submittedName>
        <fullName evidence="1">Uncharacterized protein</fullName>
    </submittedName>
</protein>